<dbReference type="InterPro" id="IPR036217">
    <property type="entry name" value="MethylDNA_cys_MeTrfase_DNAb"/>
</dbReference>
<dbReference type="FunFam" id="3.30.160.70:FF:000001">
    <property type="entry name" value="Methylated-DNA--protein-cysteine methyltransferase"/>
    <property type="match status" value="1"/>
</dbReference>
<keyword evidence="8" id="KW-0597">Phosphoprotein</keyword>
<dbReference type="InterPro" id="IPR014048">
    <property type="entry name" value="MethylDNA_cys_MeTrfase_DNA-bd"/>
</dbReference>
<evidence type="ECO:0000256" key="17">
    <source>
        <dbReference type="ARBA" id="ARBA00030795"/>
    </source>
</evidence>
<evidence type="ECO:0000256" key="14">
    <source>
        <dbReference type="ARBA" id="ARBA00023125"/>
    </source>
</evidence>
<feature type="region of interest" description="Disordered" evidence="20">
    <location>
        <begin position="49"/>
        <end position="81"/>
    </location>
</feature>
<dbReference type="PANTHER" id="PTHR46460:SF1">
    <property type="entry name" value="METHYLATED-DNA--PROTEIN-CYSTEINE METHYLTRANSFERASE"/>
    <property type="match status" value="1"/>
</dbReference>
<sequence length="219" mass="24539">MIFSPPQRTVRCLAQSLRGRMKKPCKEIRRFVDSPLGKMEISACDDGVHEIKLPRTSTPKAESRPETPPRPKEERLPEPTNEPLERAVSWLRAYFWQPEALDSLPLPDFHHPLFEQDSFTRRVLLTLLDQVKFGETVSYRQLAQLVGRDRAARAVGGAMRGNPIAIVIPCHRVILSSGEIGNYGGGKAAKEWLLAHERRPKTQHSRPTGSGPAPTSPDP</sequence>
<dbReference type="EC" id="2.1.1.63" evidence="6"/>
<dbReference type="OMA" id="EPLAQCA"/>
<evidence type="ECO:0000259" key="21">
    <source>
        <dbReference type="Pfam" id="PF01035"/>
    </source>
</evidence>
<dbReference type="InParanoid" id="K7E6M1"/>
<evidence type="ECO:0000256" key="18">
    <source>
        <dbReference type="ARBA" id="ARBA00031621"/>
    </source>
</evidence>
<dbReference type="GO" id="GO:0046872">
    <property type="term" value="F:metal ion binding"/>
    <property type="evidence" value="ECO:0007669"/>
    <property type="project" value="UniProtKB-KW"/>
</dbReference>
<evidence type="ECO:0000256" key="8">
    <source>
        <dbReference type="ARBA" id="ARBA00022553"/>
    </source>
</evidence>
<comment type="catalytic activity">
    <reaction evidence="19">
        <text>a 6-O-methyl-2'-deoxyguanosine in DNA + L-cysteinyl-[protein] = S-methyl-L-cysteinyl-[protein] + a 2'-deoxyguanosine in DNA</text>
        <dbReference type="Rhea" id="RHEA:24000"/>
        <dbReference type="Rhea" id="RHEA-COMP:10131"/>
        <dbReference type="Rhea" id="RHEA-COMP:10132"/>
        <dbReference type="Rhea" id="RHEA-COMP:11367"/>
        <dbReference type="Rhea" id="RHEA-COMP:11368"/>
        <dbReference type="ChEBI" id="CHEBI:29950"/>
        <dbReference type="ChEBI" id="CHEBI:82612"/>
        <dbReference type="ChEBI" id="CHEBI:85445"/>
        <dbReference type="ChEBI" id="CHEBI:85448"/>
        <dbReference type="EC" id="2.1.1.63"/>
    </reaction>
</comment>
<dbReference type="GeneTree" id="ENSGT00390000015799"/>
<evidence type="ECO:0000313" key="23">
    <source>
        <dbReference type="Ensembl" id="ENSOANP00000029178.2"/>
    </source>
</evidence>
<evidence type="ECO:0000256" key="13">
    <source>
        <dbReference type="ARBA" id="ARBA00022833"/>
    </source>
</evidence>
<evidence type="ECO:0000259" key="22">
    <source>
        <dbReference type="Pfam" id="PF02870"/>
    </source>
</evidence>
<evidence type="ECO:0000256" key="20">
    <source>
        <dbReference type="SAM" id="MobiDB-lite"/>
    </source>
</evidence>
<evidence type="ECO:0000256" key="11">
    <source>
        <dbReference type="ARBA" id="ARBA00022723"/>
    </source>
</evidence>
<evidence type="ECO:0000256" key="2">
    <source>
        <dbReference type="ARBA" id="ARBA00001947"/>
    </source>
</evidence>
<name>K7E6M1_ORNAN</name>
<evidence type="ECO:0000256" key="19">
    <source>
        <dbReference type="ARBA" id="ARBA00049348"/>
    </source>
</evidence>
<keyword evidence="9" id="KW-0489">Methyltransferase</keyword>
<dbReference type="Bgee" id="ENSOANG00000028957">
    <property type="expression patterns" value="Expressed in liver and 7 other cell types or tissues"/>
</dbReference>
<comment type="similarity">
    <text evidence="5">Belongs to the MGMT family.</text>
</comment>
<dbReference type="SUPFAM" id="SSF53155">
    <property type="entry name" value="Methylated DNA-protein cysteine methyltransferase domain"/>
    <property type="match status" value="1"/>
</dbReference>
<dbReference type="eggNOG" id="KOG4062">
    <property type="taxonomic scope" value="Eukaryota"/>
</dbReference>
<dbReference type="Gene3D" id="1.10.10.10">
    <property type="entry name" value="Winged helix-like DNA-binding domain superfamily/Winged helix DNA-binding domain"/>
    <property type="match status" value="1"/>
</dbReference>
<protein>
    <recommendedName>
        <fullName evidence="7">Methylated-DNA--protein-cysteine methyltransferase</fullName>
        <ecNumber evidence="6">2.1.1.63</ecNumber>
    </recommendedName>
    <alternativeName>
        <fullName evidence="17">6-O-methylguanine-DNA methyltransferase</fullName>
    </alternativeName>
    <alternativeName>
        <fullName evidence="18">O-6-methylguanine-DNA-alkyltransferase</fullName>
    </alternativeName>
</protein>
<comment type="subcellular location">
    <subcellularLocation>
        <location evidence="4">Nucleus</location>
    </subcellularLocation>
</comment>
<organism evidence="23 24">
    <name type="scientific">Ornithorhynchus anatinus</name>
    <name type="common">Duckbill platypus</name>
    <dbReference type="NCBI Taxonomy" id="9258"/>
    <lineage>
        <taxon>Eukaryota</taxon>
        <taxon>Metazoa</taxon>
        <taxon>Chordata</taxon>
        <taxon>Craniata</taxon>
        <taxon>Vertebrata</taxon>
        <taxon>Euteleostomi</taxon>
        <taxon>Mammalia</taxon>
        <taxon>Monotremata</taxon>
        <taxon>Ornithorhynchidae</taxon>
        <taxon>Ornithorhynchus</taxon>
    </lineage>
</organism>
<keyword evidence="24" id="KW-1185">Reference proteome</keyword>
<dbReference type="HOGENOM" id="CLU_000445_52_4_1"/>
<evidence type="ECO:0000256" key="10">
    <source>
        <dbReference type="ARBA" id="ARBA00022679"/>
    </source>
</evidence>
<evidence type="ECO:0000256" key="7">
    <source>
        <dbReference type="ARBA" id="ARBA00015377"/>
    </source>
</evidence>
<evidence type="ECO:0000256" key="5">
    <source>
        <dbReference type="ARBA" id="ARBA00008711"/>
    </source>
</evidence>
<comment type="catalytic activity">
    <reaction evidence="1">
        <text>a 4-O-methyl-thymidine in DNA + L-cysteinyl-[protein] = a thymidine in DNA + S-methyl-L-cysteinyl-[protein]</text>
        <dbReference type="Rhea" id="RHEA:53428"/>
        <dbReference type="Rhea" id="RHEA-COMP:10131"/>
        <dbReference type="Rhea" id="RHEA-COMP:10132"/>
        <dbReference type="Rhea" id="RHEA-COMP:13555"/>
        <dbReference type="Rhea" id="RHEA-COMP:13556"/>
        <dbReference type="ChEBI" id="CHEBI:29950"/>
        <dbReference type="ChEBI" id="CHEBI:82612"/>
        <dbReference type="ChEBI" id="CHEBI:137386"/>
        <dbReference type="ChEBI" id="CHEBI:137387"/>
        <dbReference type="EC" id="2.1.1.63"/>
    </reaction>
</comment>
<dbReference type="PANTHER" id="PTHR46460">
    <property type="entry name" value="METHYLATED-DNA--PROTEIN-CYSTEINE METHYLTRANSFERASE"/>
    <property type="match status" value="1"/>
</dbReference>
<evidence type="ECO:0000256" key="16">
    <source>
        <dbReference type="ARBA" id="ARBA00023242"/>
    </source>
</evidence>
<proteinExistence type="inferred from homology"/>
<dbReference type="Gene3D" id="3.30.160.70">
    <property type="entry name" value="Methylated DNA-protein cysteine methyltransferase domain"/>
    <property type="match status" value="1"/>
</dbReference>
<dbReference type="GO" id="GO:0032259">
    <property type="term" value="P:methylation"/>
    <property type="evidence" value="ECO:0007669"/>
    <property type="project" value="UniProtKB-KW"/>
</dbReference>
<dbReference type="GO" id="GO:0003677">
    <property type="term" value="F:DNA binding"/>
    <property type="evidence" value="ECO:0007669"/>
    <property type="project" value="UniProtKB-KW"/>
</dbReference>
<dbReference type="AlphaFoldDB" id="K7E6M1"/>
<feature type="region of interest" description="Disordered" evidence="20">
    <location>
        <begin position="195"/>
        <end position="219"/>
    </location>
</feature>
<keyword evidence="15" id="KW-0234">DNA repair</keyword>
<dbReference type="InterPro" id="IPR001497">
    <property type="entry name" value="MethylDNA_cys_MeTrfase_AS"/>
</dbReference>
<dbReference type="Pfam" id="PF02870">
    <property type="entry name" value="Methyltransf_1N"/>
    <property type="match status" value="1"/>
</dbReference>
<comment type="function">
    <text evidence="3">Involved in the cellular defense against the biological effects of O6-methylguanine (O6-MeG) and O4-methylthymine (O4-MeT) in DNA. Repairs the methylated nucleobase in DNA by stoichiometrically transferring the methyl group to a cysteine residue in the enzyme. This is a suicide reaction: the enzyme is irreversibly inactivated.</text>
</comment>
<keyword evidence="13" id="KW-0862">Zinc</keyword>
<reference evidence="23 24" key="1">
    <citation type="journal article" date="2008" name="Nature">
        <title>Genome analysis of the platypus reveals unique signatures of evolution.</title>
        <authorList>
            <person name="Warren W.C."/>
            <person name="Hillier L.W."/>
            <person name="Marshall Graves J.A."/>
            <person name="Birney E."/>
            <person name="Ponting C.P."/>
            <person name="Grutzner F."/>
            <person name="Belov K."/>
            <person name="Miller W."/>
            <person name="Clarke L."/>
            <person name="Chinwalla A.T."/>
            <person name="Yang S.P."/>
            <person name="Heger A."/>
            <person name="Locke D.P."/>
            <person name="Miethke P."/>
            <person name="Waters P.D."/>
            <person name="Veyrunes F."/>
            <person name="Fulton L."/>
            <person name="Fulton B."/>
            <person name="Graves T."/>
            <person name="Wallis J."/>
            <person name="Puente X.S."/>
            <person name="Lopez-Otin C."/>
            <person name="Ordonez G.R."/>
            <person name="Eichler E.E."/>
            <person name="Chen L."/>
            <person name="Cheng Z."/>
            <person name="Deakin J.E."/>
            <person name="Alsop A."/>
            <person name="Thompson K."/>
            <person name="Kirby P."/>
            <person name="Papenfuss A.T."/>
            <person name="Wakefield M.J."/>
            <person name="Olender T."/>
            <person name="Lancet D."/>
            <person name="Huttley G.A."/>
            <person name="Smit A.F."/>
            <person name="Pask A."/>
            <person name="Temple-Smith P."/>
            <person name="Batzer M.A."/>
            <person name="Walker J.A."/>
            <person name="Konkel M.K."/>
            <person name="Harris R.S."/>
            <person name="Whittington C.M."/>
            <person name="Wong E.S."/>
            <person name="Gemmell N.J."/>
            <person name="Buschiazzo E."/>
            <person name="Vargas Jentzsch I.M."/>
            <person name="Merkel A."/>
            <person name="Schmitz J."/>
            <person name="Zemann A."/>
            <person name="Churakov G."/>
            <person name="Kriegs J.O."/>
            <person name="Brosius J."/>
            <person name="Murchison E.P."/>
            <person name="Sachidanandam R."/>
            <person name="Smith C."/>
            <person name="Hannon G.J."/>
            <person name="Tsend-Ayush E."/>
            <person name="McMillan D."/>
            <person name="Attenborough R."/>
            <person name="Rens W."/>
            <person name="Ferguson-Smith M."/>
            <person name="Lefevre C.M."/>
            <person name="Sharp J.A."/>
            <person name="Nicholas K.R."/>
            <person name="Ray D.A."/>
            <person name="Kube M."/>
            <person name="Reinhardt R."/>
            <person name="Pringle T.H."/>
            <person name="Taylor J."/>
            <person name="Jones R.C."/>
            <person name="Nixon B."/>
            <person name="Dacheux J.L."/>
            <person name="Niwa H."/>
            <person name="Sekita Y."/>
            <person name="Huang X."/>
            <person name="Stark A."/>
            <person name="Kheradpour P."/>
            <person name="Kellis M."/>
            <person name="Flicek P."/>
            <person name="Chen Y."/>
            <person name="Webber C."/>
            <person name="Hardison R."/>
            <person name="Nelson J."/>
            <person name="Hallsworth-Pepin K."/>
            <person name="Delehaunty K."/>
            <person name="Markovic C."/>
            <person name="Minx P."/>
            <person name="Feng Y."/>
            <person name="Kremitzki C."/>
            <person name="Mitreva M."/>
            <person name="Glasscock J."/>
            <person name="Wylie T."/>
            <person name="Wohldmann P."/>
            <person name="Thiru P."/>
            <person name="Nhan M.N."/>
            <person name="Pohl C.S."/>
            <person name="Smith S.M."/>
            <person name="Hou S."/>
            <person name="Nefedov M."/>
            <person name="de Jong P.J."/>
            <person name="Renfree M.B."/>
            <person name="Mardis E.R."/>
            <person name="Wilson R.K."/>
        </authorList>
    </citation>
    <scope>NUCLEOTIDE SEQUENCE [LARGE SCALE GENOMIC DNA]</scope>
    <source>
        <strain evidence="23 24">Glennie</strain>
    </source>
</reference>
<keyword evidence="14" id="KW-0238">DNA-binding</keyword>
<dbReference type="FunFam" id="1.10.10.10:FF:000214">
    <property type="entry name" value="Methylated-DNA--protein-cysteine methyltransferase"/>
    <property type="match status" value="1"/>
</dbReference>
<dbReference type="GO" id="GO:0005654">
    <property type="term" value="C:nucleoplasm"/>
    <property type="evidence" value="ECO:0000318"/>
    <property type="project" value="GO_Central"/>
</dbReference>
<dbReference type="SUPFAM" id="SSF46767">
    <property type="entry name" value="Methylated DNA-protein cysteine methyltransferase, C-terminal domain"/>
    <property type="match status" value="1"/>
</dbReference>
<dbReference type="GO" id="GO:0003908">
    <property type="term" value="F:methylated-DNA-[protein]-cysteine S-methyltransferase activity"/>
    <property type="evidence" value="ECO:0000318"/>
    <property type="project" value="GO_Central"/>
</dbReference>
<keyword evidence="12" id="KW-0227">DNA damage</keyword>
<dbReference type="InterPro" id="IPR036631">
    <property type="entry name" value="MGMT_N_sf"/>
</dbReference>
<dbReference type="PROSITE" id="PS00374">
    <property type="entry name" value="MGMT"/>
    <property type="match status" value="1"/>
</dbReference>
<keyword evidence="11" id="KW-0479">Metal-binding</keyword>
<dbReference type="GO" id="GO:0006281">
    <property type="term" value="P:DNA repair"/>
    <property type="evidence" value="ECO:0000318"/>
    <property type="project" value="GO_Central"/>
</dbReference>
<dbReference type="Ensembl" id="ENSOANT00000038423.2">
    <property type="protein sequence ID" value="ENSOANP00000029178.2"/>
    <property type="gene ID" value="ENSOANG00000028957.2"/>
</dbReference>
<dbReference type="Proteomes" id="UP000002279">
    <property type="component" value="Chromosome 3"/>
</dbReference>
<dbReference type="InterPro" id="IPR036388">
    <property type="entry name" value="WH-like_DNA-bd_sf"/>
</dbReference>
<comment type="cofactor">
    <cofactor evidence="2">
        <name>Zn(2+)</name>
        <dbReference type="ChEBI" id="CHEBI:29105"/>
    </cofactor>
</comment>
<keyword evidence="16" id="KW-0539">Nucleus</keyword>
<feature type="domain" description="Methylguanine DNA methyltransferase ribonuclease-like" evidence="22">
    <location>
        <begin position="30"/>
        <end position="106"/>
    </location>
</feature>
<reference evidence="23" key="2">
    <citation type="submission" date="2025-08" db="UniProtKB">
        <authorList>
            <consortium name="Ensembl"/>
        </authorList>
    </citation>
    <scope>IDENTIFICATION</scope>
    <source>
        <strain evidence="23">Glennie</strain>
    </source>
</reference>
<evidence type="ECO:0000256" key="6">
    <source>
        <dbReference type="ARBA" id="ARBA00011918"/>
    </source>
</evidence>
<dbReference type="CDD" id="cd06445">
    <property type="entry name" value="ATase"/>
    <property type="match status" value="1"/>
</dbReference>
<evidence type="ECO:0000256" key="15">
    <source>
        <dbReference type="ARBA" id="ARBA00023204"/>
    </source>
</evidence>
<dbReference type="Pfam" id="PF01035">
    <property type="entry name" value="DNA_binding_1"/>
    <property type="match status" value="1"/>
</dbReference>
<evidence type="ECO:0000256" key="1">
    <source>
        <dbReference type="ARBA" id="ARBA00001286"/>
    </source>
</evidence>
<accession>K7E6M1</accession>
<evidence type="ECO:0000256" key="3">
    <source>
        <dbReference type="ARBA" id="ARBA00003317"/>
    </source>
</evidence>
<dbReference type="NCBIfam" id="TIGR00589">
    <property type="entry name" value="ogt"/>
    <property type="match status" value="1"/>
</dbReference>
<evidence type="ECO:0000256" key="9">
    <source>
        <dbReference type="ARBA" id="ARBA00022603"/>
    </source>
</evidence>
<dbReference type="STRING" id="9258.ENSOANP00000029178"/>
<keyword evidence="10" id="KW-0808">Transferase</keyword>
<reference evidence="23" key="3">
    <citation type="submission" date="2025-09" db="UniProtKB">
        <authorList>
            <consortium name="Ensembl"/>
        </authorList>
    </citation>
    <scope>IDENTIFICATION</scope>
    <source>
        <strain evidence="23">Glennie</strain>
    </source>
</reference>
<gene>
    <name evidence="23" type="primary">MGMT</name>
</gene>
<dbReference type="InterPro" id="IPR008332">
    <property type="entry name" value="MethylG_MeTrfase_N"/>
</dbReference>
<feature type="compositionally biased region" description="Basic and acidic residues" evidence="20">
    <location>
        <begin position="61"/>
        <end position="77"/>
    </location>
</feature>
<evidence type="ECO:0000256" key="12">
    <source>
        <dbReference type="ARBA" id="ARBA00022763"/>
    </source>
</evidence>
<dbReference type="FunCoup" id="K7E6M1">
    <property type="interactions" value="218"/>
</dbReference>
<feature type="domain" description="Methylated-DNA-[protein]-cysteine S-methyltransferase DNA binding" evidence="21">
    <location>
        <begin position="119"/>
        <end position="198"/>
    </location>
</feature>
<evidence type="ECO:0000256" key="4">
    <source>
        <dbReference type="ARBA" id="ARBA00004123"/>
    </source>
</evidence>
<evidence type="ECO:0000313" key="24">
    <source>
        <dbReference type="Proteomes" id="UP000002279"/>
    </source>
</evidence>